<accession>A0A9P8LAK3</accession>
<evidence type="ECO:0000313" key="2">
    <source>
        <dbReference type="Proteomes" id="UP000750711"/>
    </source>
</evidence>
<gene>
    <name evidence="1" type="ORF">GP486_004822</name>
</gene>
<organism evidence="1 2">
    <name type="scientific">Trichoglossum hirsutum</name>
    <dbReference type="NCBI Taxonomy" id="265104"/>
    <lineage>
        <taxon>Eukaryota</taxon>
        <taxon>Fungi</taxon>
        <taxon>Dikarya</taxon>
        <taxon>Ascomycota</taxon>
        <taxon>Pezizomycotina</taxon>
        <taxon>Geoglossomycetes</taxon>
        <taxon>Geoglossales</taxon>
        <taxon>Geoglossaceae</taxon>
        <taxon>Trichoglossum</taxon>
    </lineage>
</organism>
<protein>
    <submittedName>
        <fullName evidence="1">Uncharacterized protein</fullName>
    </submittedName>
</protein>
<evidence type="ECO:0000313" key="1">
    <source>
        <dbReference type="EMBL" id="KAH0558522.1"/>
    </source>
</evidence>
<reference evidence="1" key="1">
    <citation type="submission" date="2021-03" db="EMBL/GenBank/DDBJ databases">
        <title>Comparative genomics and phylogenomic investigation of the class Geoglossomycetes provide insights into ecological specialization and systematics.</title>
        <authorList>
            <person name="Melie T."/>
            <person name="Pirro S."/>
            <person name="Miller A.N."/>
            <person name="Quandt A."/>
        </authorList>
    </citation>
    <scope>NUCLEOTIDE SEQUENCE</scope>
    <source>
        <strain evidence="1">CAQ_001_2017</strain>
    </source>
</reference>
<dbReference type="AlphaFoldDB" id="A0A9P8LAK3"/>
<name>A0A9P8LAK3_9PEZI</name>
<dbReference type="Proteomes" id="UP000750711">
    <property type="component" value="Unassembled WGS sequence"/>
</dbReference>
<keyword evidence="2" id="KW-1185">Reference proteome</keyword>
<proteinExistence type="predicted"/>
<comment type="caution">
    <text evidence="1">The sequence shown here is derived from an EMBL/GenBank/DDBJ whole genome shotgun (WGS) entry which is preliminary data.</text>
</comment>
<dbReference type="EMBL" id="JAGHQM010000820">
    <property type="protein sequence ID" value="KAH0558522.1"/>
    <property type="molecule type" value="Genomic_DNA"/>
</dbReference>
<sequence length="566" mass="62277">MFARLPACPRPRCRAASNSRLTRIISSTACIANIHPRRQSGQPLKKLKIVDGSVLHRYLRCLTILTDAPGDLSSKELISHLPVLSRIVSRSGTPLAVFLLTPSLTRLLGDDHHFLHNAVSRLFPAAETIRTLAAVVDRLPEKPRSLSQDAGGGGEGLSVLITVSDVERHSHYSIPTAGGSREAGTGHEQGTHISFSIPGSECLPDASFCRFQRVDVPLANTVFQNGRQSTLLSLGWSRGHSRELRCTSSLGTGNSDVFLPRAPKAWRSTRHIPLISITVPRRVVTGVGNIIRHIALDPIQTQEANGSEGEGVDMPATTIPASQELESAVQAYFKRHGLQLRQVGIWALIMPQEHSSGDWAGYHRVSGDSITRKDLRQWFDKAYELGQPIRMKARDRLHRVLSGGGGWGKKQGLLALDPEVTCETREDMLSELGTGERDEEPTTLGEIVKPGDFVQFFIHEPHLQPSPYQEDLKFPDSTIMFGSIPSSIDAVSDELLKPPLERHGRLEVIEDQFGALSEHGIGHKLVDYALSEAGEYEPQSPLSGPVAQTKVDVPFSTFHYYYRKDP</sequence>